<dbReference type="GO" id="GO:0005886">
    <property type="term" value="C:plasma membrane"/>
    <property type="evidence" value="ECO:0007669"/>
    <property type="project" value="UniProtKB-SubCell"/>
</dbReference>
<dbReference type="OrthoDB" id="29013at2759"/>
<evidence type="ECO:0000313" key="9">
    <source>
        <dbReference type="EMBL" id="CCE73145.1"/>
    </source>
</evidence>
<dbReference type="AlphaFoldDB" id="G8YT94"/>
<organism evidence="9 10">
    <name type="scientific">Pichia sorbitophila (strain ATCC MYA-4447 / BCRC 22081 / CBS 7064 / NBRC 10061 / NRRL Y-12695)</name>
    <name type="common">Hybrid yeast</name>
    <dbReference type="NCBI Taxonomy" id="559304"/>
    <lineage>
        <taxon>Eukaryota</taxon>
        <taxon>Fungi</taxon>
        <taxon>Dikarya</taxon>
        <taxon>Ascomycota</taxon>
        <taxon>Saccharomycotina</taxon>
        <taxon>Pichiomycetes</taxon>
        <taxon>Debaryomycetaceae</taxon>
        <taxon>Millerozyma</taxon>
    </lineage>
</organism>
<dbReference type="CDD" id="cd23270">
    <property type="entry name" value="YPP1"/>
    <property type="match status" value="1"/>
</dbReference>
<dbReference type="InterPro" id="IPR011990">
    <property type="entry name" value="TPR-like_helical_dom_sf"/>
</dbReference>
<keyword evidence="10" id="KW-1185">Reference proteome</keyword>
<evidence type="ECO:0000256" key="8">
    <source>
        <dbReference type="SAM" id="MobiDB-lite"/>
    </source>
</evidence>
<dbReference type="STRING" id="559304.G8YT94"/>
<dbReference type="Proteomes" id="UP000005222">
    <property type="component" value="Chromosome B"/>
</dbReference>
<proteinExistence type="inferred from homology"/>
<feature type="region of interest" description="Disordered" evidence="8">
    <location>
        <begin position="660"/>
        <end position="679"/>
    </location>
</feature>
<comment type="similarity">
    <text evidence="5">Belongs to the YPP1 family.</text>
</comment>
<dbReference type="GO" id="GO:0006897">
    <property type="term" value="P:endocytosis"/>
    <property type="evidence" value="ECO:0007669"/>
    <property type="project" value="UniProtKB-KW"/>
</dbReference>
<sequence length="909" mass="104478">MKIEYADDNKCNEYFTVLWLGCFPRDVAQFKGSSNIVEQTMYVDYHIESVLLESSKGDNMTFKEFRDGASELHIQKVSELAEYMDTIGTQKEELEVDMYAAVVRAHVFYLLGKDTSALEALKGVEEAEELPLQKQGAFFKYLQGRYFVLKGLCDAGNAYEIWKNSITKIRLPLSKSDIASQRWREILYKEVALLLLQRGKKDSLSFHEDVEKIGLFQNAGTLISFSLFTLQGRVHVPLDSKFKHEFSEYLSKECRSIIKQQDKFPDAEKENSHLDEFLFRLHEPLLSLKDRNIIIKPDLHKEFVKHVIKNTYQSRVALKSLVDILIENGEFDEALAAFKTYAAYVEKDMEQKDDTIDDILLIVEVFSTCVTKFNPINIGSLHERFSFKHFDLSTILDFLDTYSEKLEFFLESLSKTCQISYQLPEESPLSFLYHLYNPELKFSFNAGLKREIGRGWYALARYAKYKTIFRSYTESSMLQGVSNLIWLSKNSLIITQASDEKMLFDYALTLAYNLQFEDSLKLCRFILKRFSESFKTWNLLVLVASGLEVKGSRSLDHHKPANLGEADGSQSKSEPSESKESLKYINSALNIAGIYIAHCQKSGASMAVNVKYDILQLKMTQVAVLESMSDSRSVLDMIPEVFMLYNELFETSELEMIESNQSEKKMANSKSHDASSNVSLKSGKKSTIFESNGKALNRKASRLMDLRHHKHAISKPNTVVKKDDGRSVITKKILSEVWLWTSKIYMKNGSFEDAEQCIVEAESTYQPTASTANCLGLLTSQKRKSLALEEFQRTLEEVENSASMYKKREMRETLLGISNLVLGDDEDAQKLFTSEKDKQADLVRLKNYLESFINCWPYGHNYSELWWYLSLIYEKIDDKNLLSKSLWKCVELEDTRPIRSFDCCEGISN</sequence>
<evidence type="ECO:0000313" key="10">
    <source>
        <dbReference type="Proteomes" id="UP000005222"/>
    </source>
</evidence>
<dbReference type="PANTHER" id="PTHR23083:SF464">
    <property type="entry name" value="TETRATRICOPEPTIDE REPEAT DOMAIN 7, ISOFORM A"/>
    <property type="match status" value="1"/>
</dbReference>
<feature type="coiled-coil region" evidence="7">
    <location>
        <begin position="781"/>
        <end position="808"/>
    </location>
</feature>
<comment type="function">
    <text evidence="1">Involved in endocytosis.</text>
</comment>
<comment type="subcellular location">
    <subcellularLocation>
        <location evidence="2">Cell membrane</location>
        <topology evidence="2">Peripheral membrane protein</topology>
        <orientation evidence="2">Cytoplasmic side</orientation>
    </subcellularLocation>
    <subcellularLocation>
        <location evidence="3">Cytoplasmic granule</location>
    </subcellularLocation>
</comment>
<dbReference type="InterPro" id="IPR051722">
    <property type="entry name" value="Endocytosis_PI4K-reg_protein"/>
</dbReference>
<dbReference type="SUPFAM" id="SSF48452">
    <property type="entry name" value="TPR-like"/>
    <property type="match status" value="1"/>
</dbReference>
<feature type="compositionally biased region" description="Basic and acidic residues" evidence="8">
    <location>
        <begin position="661"/>
        <end position="673"/>
    </location>
</feature>
<name>G8YT94_PICSO</name>
<dbReference type="eggNOG" id="ENOG502QV6B">
    <property type="taxonomic scope" value="Eukaryota"/>
</dbReference>
<dbReference type="InParanoid" id="G8YT94"/>
<dbReference type="PANTHER" id="PTHR23083">
    <property type="entry name" value="TETRATRICOPEPTIDE REPEAT PROTEIN, TPR"/>
    <property type="match status" value="1"/>
</dbReference>
<keyword evidence="4" id="KW-0254">Endocytosis</keyword>
<protein>
    <recommendedName>
        <fullName evidence="6">Cargo-transport protein YPP1</fullName>
    </recommendedName>
</protein>
<reference evidence="9 10" key="1">
    <citation type="journal article" date="2012" name="G3 (Bethesda)">
        <title>Pichia sorbitophila, an interspecies yeast hybrid reveals early steps of genome resolution following polyploidization.</title>
        <authorList>
            <person name="Leh Louis V."/>
            <person name="Despons L."/>
            <person name="Friedrich A."/>
            <person name="Martin T."/>
            <person name="Durrens P."/>
            <person name="Casaregola S."/>
            <person name="Neuveglise C."/>
            <person name="Fairhead C."/>
            <person name="Marck C."/>
            <person name="Cruz J.A."/>
            <person name="Straub M.L."/>
            <person name="Kugler V."/>
            <person name="Sacerdot C."/>
            <person name="Uzunov Z."/>
            <person name="Thierry A."/>
            <person name="Weiss S."/>
            <person name="Bleykasten C."/>
            <person name="De Montigny J."/>
            <person name="Jacques N."/>
            <person name="Jung P."/>
            <person name="Lemaire M."/>
            <person name="Mallet S."/>
            <person name="Morel G."/>
            <person name="Richard G.F."/>
            <person name="Sarkar A."/>
            <person name="Savel G."/>
            <person name="Schacherer J."/>
            <person name="Seret M.L."/>
            <person name="Talla E."/>
            <person name="Samson G."/>
            <person name="Jubin C."/>
            <person name="Poulain J."/>
            <person name="Vacherie B."/>
            <person name="Barbe V."/>
            <person name="Pelletier E."/>
            <person name="Sherman D.J."/>
            <person name="Westhof E."/>
            <person name="Weissenbach J."/>
            <person name="Baret P.V."/>
            <person name="Wincker P."/>
            <person name="Gaillardin C."/>
            <person name="Dujon B."/>
            <person name="Souciet J.L."/>
        </authorList>
    </citation>
    <scope>NUCLEOTIDE SEQUENCE [LARGE SCALE GENOMIC DNA]</scope>
    <source>
        <strain evidence="10">ATCC MYA-4447 / BCRC 22081 / CBS 7064 / NBRC 10061 / NRRL Y-12695</strain>
    </source>
</reference>
<feature type="region of interest" description="Disordered" evidence="8">
    <location>
        <begin position="558"/>
        <end position="577"/>
    </location>
</feature>
<evidence type="ECO:0000256" key="1">
    <source>
        <dbReference type="ARBA" id="ARBA00002550"/>
    </source>
</evidence>
<evidence type="ECO:0000256" key="2">
    <source>
        <dbReference type="ARBA" id="ARBA00004413"/>
    </source>
</evidence>
<accession>G8YT94</accession>
<dbReference type="FunCoup" id="G8YT94">
    <property type="interactions" value="411"/>
</dbReference>
<evidence type="ECO:0000256" key="6">
    <source>
        <dbReference type="ARBA" id="ARBA00039231"/>
    </source>
</evidence>
<evidence type="ECO:0000256" key="5">
    <source>
        <dbReference type="ARBA" id="ARBA00038251"/>
    </source>
</evidence>
<evidence type="ECO:0000256" key="7">
    <source>
        <dbReference type="SAM" id="Coils"/>
    </source>
</evidence>
<dbReference type="HOGENOM" id="CLU_312174_0_0_1"/>
<keyword evidence="7" id="KW-0175">Coiled coil</keyword>
<dbReference type="EMBL" id="FO082058">
    <property type="protein sequence ID" value="CCE73145.1"/>
    <property type="molecule type" value="Genomic_DNA"/>
</dbReference>
<evidence type="ECO:0000256" key="3">
    <source>
        <dbReference type="ARBA" id="ARBA00004463"/>
    </source>
</evidence>
<evidence type="ECO:0000256" key="4">
    <source>
        <dbReference type="ARBA" id="ARBA00022583"/>
    </source>
</evidence>
<dbReference type="Gene3D" id="1.25.40.10">
    <property type="entry name" value="Tetratricopeptide repeat domain"/>
    <property type="match status" value="1"/>
</dbReference>
<gene>
    <name evidence="9" type="primary">Piso0_000166</name>
    <name evidence="9" type="ORF">GNLVRS01_PISO0B03543g</name>
</gene>